<protein>
    <submittedName>
        <fullName evidence="2">EVE domain-containing protein</fullName>
    </submittedName>
</protein>
<proteinExistence type="predicted"/>
<evidence type="ECO:0000259" key="1">
    <source>
        <dbReference type="Pfam" id="PF01878"/>
    </source>
</evidence>
<organism evidence="2 3">
    <name type="scientific">Cryobacterium zongtaii</name>
    <dbReference type="NCBI Taxonomy" id="1259217"/>
    <lineage>
        <taxon>Bacteria</taxon>
        <taxon>Bacillati</taxon>
        <taxon>Actinomycetota</taxon>
        <taxon>Actinomycetes</taxon>
        <taxon>Micrococcales</taxon>
        <taxon>Microbacteriaceae</taxon>
        <taxon>Cryobacterium</taxon>
    </lineage>
</organism>
<evidence type="ECO:0000313" key="2">
    <source>
        <dbReference type="EMBL" id="POH70079.1"/>
    </source>
</evidence>
<dbReference type="CDD" id="cd21132">
    <property type="entry name" value="EVE-like"/>
    <property type="match status" value="1"/>
</dbReference>
<sequence length="154" mass="18147">MQYNWYVAIRYWLGVVQQEYVLRSVAMGLAQMNFAAREILESMNESDGLVYYSPKTEFEGERLRQFTAIGYVSDNVVVQVGDSGSEYRPWRRRVQYDPAAEPASIRPLLKVLDLTRDDPDWGRQLRRGLLEISRHDFELIRAQMRRPSADDRRR</sequence>
<dbReference type="Proteomes" id="UP000237340">
    <property type="component" value="Unassembled WGS sequence"/>
</dbReference>
<dbReference type="AlphaFoldDB" id="A0A2S3ZMD5"/>
<reference evidence="2 3" key="1">
    <citation type="submission" date="2018-01" db="EMBL/GenBank/DDBJ databases">
        <title>Cryobacterium sp. nov., from glaciers in China.</title>
        <authorList>
            <person name="Liu Q."/>
            <person name="Xin Y.-H."/>
        </authorList>
    </citation>
    <scope>NUCLEOTIDE SEQUENCE [LARGE SCALE GENOMIC DNA]</scope>
    <source>
        <strain evidence="2 3">TMN-42</strain>
    </source>
</reference>
<dbReference type="RefSeq" id="WP_088458116.1">
    <property type="nucleotide sequence ID" value="NZ_PPXE01000011.1"/>
</dbReference>
<dbReference type="SUPFAM" id="SSF88697">
    <property type="entry name" value="PUA domain-like"/>
    <property type="match status" value="1"/>
</dbReference>
<comment type="caution">
    <text evidence="2">The sequence shown here is derived from an EMBL/GenBank/DDBJ whole genome shotgun (WGS) entry which is preliminary data.</text>
</comment>
<dbReference type="InterPro" id="IPR002740">
    <property type="entry name" value="EVE_domain"/>
</dbReference>
<dbReference type="Pfam" id="PF01878">
    <property type="entry name" value="EVE"/>
    <property type="match status" value="1"/>
</dbReference>
<dbReference type="EMBL" id="PPXD01000001">
    <property type="protein sequence ID" value="POH70079.1"/>
    <property type="molecule type" value="Genomic_DNA"/>
</dbReference>
<gene>
    <name evidence="2" type="ORF">C3B61_00180</name>
</gene>
<accession>A0A2S3ZMD5</accession>
<dbReference type="Gene3D" id="3.10.590.10">
    <property type="entry name" value="ph1033 like domains"/>
    <property type="match status" value="1"/>
</dbReference>
<dbReference type="InterPro" id="IPR015947">
    <property type="entry name" value="PUA-like_sf"/>
</dbReference>
<keyword evidence="3" id="KW-1185">Reference proteome</keyword>
<feature type="domain" description="EVE" evidence="1">
    <location>
        <begin position="10"/>
        <end position="142"/>
    </location>
</feature>
<name>A0A2S3ZMD5_9MICO</name>
<evidence type="ECO:0000313" key="3">
    <source>
        <dbReference type="Proteomes" id="UP000237340"/>
    </source>
</evidence>